<evidence type="ECO:0000256" key="6">
    <source>
        <dbReference type="ARBA" id="ARBA00023136"/>
    </source>
</evidence>
<reference evidence="10 11" key="1">
    <citation type="submission" date="2015-10" db="EMBL/GenBank/DDBJ databases">
        <title>Corynebacteirum lowii and Corynebacterium oculi species nova, derived from human clinical disease and and emended description of Corynebacterium mastiditis.</title>
        <authorList>
            <person name="Bernard K."/>
            <person name="Pacheco A.L."/>
            <person name="Mcdougall C."/>
            <person name="Burtx T."/>
            <person name="Weibe D."/>
            <person name="Tyler S."/>
            <person name="Olson A.B."/>
            <person name="Cnockaert M."/>
            <person name="Eguchi H."/>
            <person name="Kuwahara T."/>
            <person name="Nakayama-Imaohji H."/>
            <person name="Boudewijins M."/>
            <person name="Van Hoecke F."/>
            <person name="Bernier A.-M."/>
            <person name="Vandamme P."/>
        </authorList>
    </citation>
    <scope>NUCLEOTIDE SEQUENCE [LARGE SCALE GENOMIC DNA]</scope>
    <source>
        <strain evidence="10 11">NML 130206</strain>
    </source>
</reference>
<feature type="transmembrane region" description="Helical" evidence="8">
    <location>
        <begin position="134"/>
        <end position="152"/>
    </location>
</feature>
<comment type="caution">
    <text evidence="10">The sequence shown here is derived from an EMBL/GenBank/DDBJ whole genome shotgun (WGS) entry which is preliminary data.</text>
</comment>
<evidence type="ECO:0000256" key="4">
    <source>
        <dbReference type="ARBA" id="ARBA00022692"/>
    </source>
</evidence>
<feature type="transmembrane region" description="Helical" evidence="8">
    <location>
        <begin position="307"/>
        <end position="328"/>
    </location>
</feature>
<keyword evidence="3 7" id="KW-0813">Transport</keyword>
<dbReference type="InterPro" id="IPR050814">
    <property type="entry name" value="Myo-inositol_Transporter"/>
</dbReference>
<evidence type="ECO:0000313" key="10">
    <source>
        <dbReference type="EMBL" id="KQB84860.1"/>
    </source>
</evidence>
<comment type="similarity">
    <text evidence="2 7">Belongs to the major facilitator superfamily. Sugar transporter (TC 2.A.1.1) family.</text>
</comment>
<feature type="transmembrane region" description="Helical" evidence="8">
    <location>
        <begin position="235"/>
        <end position="263"/>
    </location>
</feature>
<dbReference type="RefSeq" id="WP_055178883.1">
    <property type="nucleotide sequence ID" value="NZ_JAUSQY010000001.1"/>
</dbReference>
<evidence type="ECO:0000256" key="2">
    <source>
        <dbReference type="ARBA" id="ARBA00010992"/>
    </source>
</evidence>
<dbReference type="OrthoDB" id="4008739at2"/>
<keyword evidence="6 8" id="KW-0472">Membrane</keyword>
<feature type="domain" description="Major facilitator superfamily (MFS) profile" evidence="9">
    <location>
        <begin position="10"/>
        <end position="427"/>
    </location>
</feature>
<dbReference type="GO" id="GO:0005886">
    <property type="term" value="C:plasma membrane"/>
    <property type="evidence" value="ECO:0007669"/>
    <property type="project" value="UniProtKB-SubCell"/>
</dbReference>
<evidence type="ECO:0000256" key="7">
    <source>
        <dbReference type="RuleBase" id="RU003346"/>
    </source>
</evidence>
<proteinExistence type="inferred from homology"/>
<evidence type="ECO:0000256" key="1">
    <source>
        <dbReference type="ARBA" id="ARBA00004651"/>
    </source>
</evidence>
<evidence type="ECO:0000259" key="9">
    <source>
        <dbReference type="PROSITE" id="PS50850"/>
    </source>
</evidence>
<feature type="transmembrane region" description="Helical" evidence="8">
    <location>
        <begin position="372"/>
        <end position="393"/>
    </location>
</feature>
<evidence type="ECO:0000256" key="3">
    <source>
        <dbReference type="ARBA" id="ARBA00022448"/>
    </source>
</evidence>
<feature type="transmembrane region" description="Helical" evidence="8">
    <location>
        <begin position="47"/>
        <end position="69"/>
    </location>
</feature>
<evidence type="ECO:0000256" key="8">
    <source>
        <dbReference type="SAM" id="Phobius"/>
    </source>
</evidence>
<keyword evidence="5 8" id="KW-1133">Transmembrane helix</keyword>
<organism evidence="10 11">
    <name type="scientific">Corynebacterium lowii</name>
    <dbReference type="NCBI Taxonomy" id="1544413"/>
    <lineage>
        <taxon>Bacteria</taxon>
        <taxon>Bacillati</taxon>
        <taxon>Actinomycetota</taxon>
        <taxon>Actinomycetes</taxon>
        <taxon>Mycobacteriales</taxon>
        <taxon>Corynebacteriaceae</taxon>
        <taxon>Corynebacterium</taxon>
    </lineage>
</organism>
<dbReference type="NCBIfam" id="TIGR00879">
    <property type="entry name" value="SP"/>
    <property type="match status" value="1"/>
</dbReference>
<comment type="subcellular location">
    <subcellularLocation>
        <location evidence="1">Cell membrane</location>
        <topology evidence="1">Multi-pass membrane protein</topology>
    </subcellularLocation>
</comment>
<evidence type="ECO:0000313" key="11">
    <source>
        <dbReference type="Proteomes" id="UP000050488"/>
    </source>
</evidence>
<feature type="transmembrane region" description="Helical" evidence="8">
    <location>
        <begin position="102"/>
        <end position="122"/>
    </location>
</feature>
<dbReference type="PROSITE" id="PS00217">
    <property type="entry name" value="SUGAR_TRANSPORT_2"/>
    <property type="match status" value="1"/>
</dbReference>
<dbReference type="PROSITE" id="PS50850">
    <property type="entry name" value="MFS"/>
    <property type="match status" value="1"/>
</dbReference>
<feature type="transmembrane region" description="Helical" evidence="8">
    <location>
        <begin position="164"/>
        <end position="183"/>
    </location>
</feature>
<feature type="transmembrane region" description="Helical" evidence="8">
    <location>
        <begin position="399"/>
        <end position="419"/>
    </location>
</feature>
<feature type="transmembrane region" description="Helical" evidence="8">
    <location>
        <begin position="76"/>
        <end position="96"/>
    </location>
</feature>
<dbReference type="Gene3D" id="1.20.1250.20">
    <property type="entry name" value="MFS general substrate transporter like domains"/>
    <property type="match status" value="2"/>
</dbReference>
<dbReference type="GO" id="GO:0022857">
    <property type="term" value="F:transmembrane transporter activity"/>
    <property type="evidence" value="ECO:0007669"/>
    <property type="project" value="InterPro"/>
</dbReference>
<feature type="transmembrane region" description="Helical" evidence="8">
    <location>
        <begin position="334"/>
        <end position="360"/>
    </location>
</feature>
<dbReference type="PROSITE" id="PS00216">
    <property type="entry name" value="SUGAR_TRANSPORT_1"/>
    <property type="match status" value="1"/>
</dbReference>
<dbReference type="SUPFAM" id="SSF103473">
    <property type="entry name" value="MFS general substrate transporter"/>
    <property type="match status" value="1"/>
</dbReference>
<dbReference type="InterPro" id="IPR036259">
    <property type="entry name" value="MFS_trans_sf"/>
</dbReference>
<dbReference type="PANTHER" id="PTHR48020:SF12">
    <property type="entry name" value="PROTON MYO-INOSITOL COTRANSPORTER"/>
    <property type="match status" value="1"/>
</dbReference>
<name>A0A0Q0Z5S5_9CORY</name>
<feature type="transmembrane region" description="Helical" evidence="8">
    <location>
        <begin position="275"/>
        <end position="295"/>
    </location>
</feature>
<protein>
    <submittedName>
        <fullName evidence="10">Major myo-inositol transporter IolT</fullName>
    </submittedName>
</protein>
<sequence>MRERTYVLTVALVAAFGGLLFGYDTGVMAGALLFLSPEMGMTAYQEGLVTSALLAGAAIGAVGSGPVAARLGRRRTLILGGAIFVGASLACAAATSVLTMTAARAVLGLAVGAVSIVVPMYISEMAPARVRGRLVSLNTLMIVVGQLSAYMVNSAVASTGNWRLMLGLAAVPGLILAIGMFFLPDTPAWYASKGLIDAAERTAARVGLRLTDIGTGSSDSRDARAQWRVLREHRWIAAAVGVAVAVGVIQQITGVNAVVYFAPTMMNSVGIAVESSVHTSLVIGVVSVISCYIGLRIVDRVGRKRLLTLGLLGNIGSLVALAVAYSFAAQHTAAAWIALVMMALFMVSQQAAVSLTTWLLISELVPMRVRGLGMGLAGLALWLANWAVAQFFLPLVEAVSGQGAFLLFAGLGVVALIFVRYRVPETTGRDLSEVEAIFQGRFGSDTAVR</sequence>
<dbReference type="AlphaFoldDB" id="A0A0Q0Z5S5"/>
<gene>
    <name evidence="10" type="primary">iolT</name>
    <name evidence="10" type="ORF">Clow_02122</name>
</gene>
<dbReference type="InterPro" id="IPR003663">
    <property type="entry name" value="Sugar/inositol_transpt"/>
</dbReference>
<dbReference type="InterPro" id="IPR005828">
    <property type="entry name" value="MFS_sugar_transport-like"/>
</dbReference>
<dbReference type="STRING" id="1544413.Clow_02122"/>
<dbReference type="Pfam" id="PF00083">
    <property type="entry name" value="Sugar_tr"/>
    <property type="match status" value="1"/>
</dbReference>
<evidence type="ECO:0000256" key="5">
    <source>
        <dbReference type="ARBA" id="ARBA00022989"/>
    </source>
</evidence>
<dbReference type="PATRIC" id="fig|1544413.3.peg.2125"/>
<dbReference type="PANTHER" id="PTHR48020">
    <property type="entry name" value="PROTON MYO-INOSITOL COTRANSPORTER"/>
    <property type="match status" value="1"/>
</dbReference>
<dbReference type="InterPro" id="IPR005829">
    <property type="entry name" value="Sugar_transporter_CS"/>
</dbReference>
<dbReference type="PRINTS" id="PR00171">
    <property type="entry name" value="SUGRTRNSPORT"/>
</dbReference>
<dbReference type="EMBL" id="LKEV01000007">
    <property type="protein sequence ID" value="KQB84860.1"/>
    <property type="molecule type" value="Genomic_DNA"/>
</dbReference>
<dbReference type="Proteomes" id="UP000050488">
    <property type="component" value="Unassembled WGS sequence"/>
</dbReference>
<feature type="transmembrane region" description="Helical" evidence="8">
    <location>
        <begin position="7"/>
        <end position="35"/>
    </location>
</feature>
<accession>A0A0Q0Z5S5</accession>
<keyword evidence="4 8" id="KW-0812">Transmembrane</keyword>
<dbReference type="InterPro" id="IPR020846">
    <property type="entry name" value="MFS_dom"/>
</dbReference>
<keyword evidence="11" id="KW-1185">Reference proteome</keyword>